<dbReference type="EnsemblBacteria" id="ABC19073">
    <property type="protein sequence ID" value="ABC19073"/>
    <property type="gene ID" value="Moth_0755"/>
</dbReference>
<dbReference type="GO" id="GO:0006047">
    <property type="term" value="P:UDP-N-acetylglucosamine metabolic process"/>
    <property type="evidence" value="ECO:0007669"/>
    <property type="project" value="InterPro"/>
</dbReference>
<evidence type="ECO:0000313" key="2">
    <source>
        <dbReference type="EMBL" id="ABC19073.1"/>
    </source>
</evidence>
<dbReference type="InterPro" id="IPR003331">
    <property type="entry name" value="UDP_GlcNAc_Epimerase_2_dom"/>
</dbReference>
<dbReference type="PATRIC" id="fig|264732.11.peg.811"/>
<dbReference type="Pfam" id="PF02350">
    <property type="entry name" value="Epimerase_2"/>
    <property type="match status" value="1"/>
</dbReference>
<dbReference type="HOGENOM" id="CLU_061127_0_0_9"/>
<dbReference type="GO" id="GO:0004553">
    <property type="term" value="F:hydrolase activity, hydrolyzing O-glycosyl compounds"/>
    <property type="evidence" value="ECO:0007669"/>
    <property type="project" value="InterPro"/>
</dbReference>
<accession>Q2RKG6</accession>
<dbReference type="STRING" id="264732.Moth_0755"/>
<dbReference type="AlphaFoldDB" id="Q2RKG6"/>
<dbReference type="Gene3D" id="3.40.50.2000">
    <property type="entry name" value="Glycogen Phosphorylase B"/>
    <property type="match status" value="2"/>
</dbReference>
<reference evidence="2" key="1">
    <citation type="submission" date="2005-12" db="EMBL/GenBank/DDBJ databases">
        <title>Complete sequence of Moorella thermoacetica ATCC 39073.</title>
        <authorList>
            <consortium name="US DOE Joint Genome Institute"/>
            <person name="Copeland A."/>
            <person name="Lucas S."/>
            <person name="Lapidus A."/>
            <person name="Barry K."/>
            <person name="Detter J.C."/>
            <person name="Glavina T."/>
            <person name="Hammon N."/>
            <person name="Israni S."/>
            <person name="Pitluck S."/>
            <person name="Chertkov O."/>
            <person name="Saunders E.H."/>
            <person name="Brettin T."/>
            <person name="Bruce D."/>
            <person name="Han C."/>
            <person name="Tapia R."/>
            <person name="Gilna P."/>
            <person name="Schmutz J."/>
            <person name="Larimer F."/>
            <person name="Land M."/>
            <person name="Kyrpides N."/>
            <person name="Anderson I."/>
            <person name="Richardson P."/>
            <person name="Ragsdale S."/>
        </authorList>
    </citation>
    <scope>NUCLEOTIDE SEQUENCE</scope>
    <source>
        <strain evidence="2">ATCC 39073</strain>
    </source>
</reference>
<sequence>MRKIMAFTATRAEYGLLKPILRGIKQSPKLELSLVVAGEHLVQWKGNTINEIKRDGFNISEIINSSLASDRTEAIIKSVGLTTILLSDTIRKVEPDFLLLLGDRYELFAPAIAALIQRIPIAHIAGGETTYGVLDEQVRHAITKMAHLHFPTTWEYGWRIRQMGEEAWRIHVVGSPGIENINNCDYMLPNELEEDFGINLEKPIILVTYHPETLEKGYQAPKDIEQLVRALKHFSGHQQVITYPGTEVGYQNIIEAWQQYAADRPNVILKKSLGSRGYLGVMRLASVVVGNSSSGIIEAPSFHVPTVNIGERQKGRIRADSIIDVPCEEKEIVKGIKKALEDRDFRQSLKDVFNPYDPYGDSNASGRIVKVLEEIPINRKLLEKRLDFPSPEEKRNYHVQ</sequence>
<dbReference type="PANTHER" id="PTHR43174:SF3">
    <property type="entry name" value="UDP-N-ACETYLGLUCOSAMINE 2-EPIMERASE"/>
    <property type="match status" value="1"/>
</dbReference>
<organism evidence="2">
    <name type="scientific">Moorella thermoacetica (strain ATCC 39073 / JCM 9320)</name>
    <dbReference type="NCBI Taxonomy" id="264732"/>
    <lineage>
        <taxon>Bacteria</taxon>
        <taxon>Bacillati</taxon>
        <taxon>Bacillota</taxon>
        <taxon>Clostridia</taxon>
        <taxon>Neomoorellales</taxon>
        <taxon>Neomoorellaceae</taxon>
        <taxon>Neomoorella</taxon>
    </lineage>
</organism>
<dbReference type="InterPro" id="IPR020004">
    <property type="entry name" value="UDP-GlcNAc_Epase"/>
</dbReference>
<dbReference type="KEGG" id="mta:Moth_0755"/>
<dbReference type="SUPFAM" id="SSF53756">
    <property type="entry name" value="UDP-Glycosyltransferase/glycogen phosphorylase"/>
    <property type="match status" value="1"/>
</dbReference>
<dbReference type="NCBIfam" id="TIGR03568">
    <property type="entry name" value="NeuC_NnaA"/>
    <property type="match status" value="1"/>
</dbReference>
<feature type="domain" description="UDP-N-acetylglucosamine 2-epimerase" evidence="1">
    <location>
        <begin position="24"/>
        <end position="373"/>
    </location>
</feature>
<gene>
    <name evidence="2" type="ordered locus">Moth_0755</name>
</gene>
<name>Q2RKG6_MOOTA</name>
<evidence type="ECO:0000259" key="1">
    <source>
        <dbReference type="Pfam" id="PF02350"/>
    </source>
</evidence>
<protein>
    <submittedName>
        <fullName evidence="2">UDP-N-acetylglucosamine 2-epimerase</fullName>
    </submittedName>
</protein>
<dbReference type="PANTHER" id="PTHR43174">
    <property type="entry name" value="UDP-N-ACETYLGLUCOSAMINE 2-EPIMERASE"/>
    <property type="match status" value="1"/>
</dbReference>
<dbReference type="CDD" id="cd03786">
    <property type="entry name" value="GTB_UDP-GlcNAc_2-Epimerase"/>
    <property type="match status" value="1"/>
</dbReference>
<dbReference type="EMBL" id="CP000232">
    <property type="protein sequence ID" value="ABC19073.1"/>
    <property type="molecule type" value="Genomic_DNA"/>
</dbReference>
<proteinExistence type="predicted"/>
<dbReference type="InterPro" id="IPR029767">
    <property type="entry name" value="WecB-like"/>
</dbReference>
<dbReference type="eggNOG" id="COG0381">
    <property type="taxonomic scope" value="Bacteria"/>
</dbReference>
<dbReference type="OrthoDB" id="9803238at2"/>